<dbReference type="CDD" id="cd01335">
    <property type="entry name" value="Radical_SAM"/>
    <property type="match status" value="1"/>
</dbReference>
<proteinExistence type="predicted"/>
<keyword evidence="2" id="KW-0479">Metal-binding</keyword>
<dbReference type="PANTHER" id="PTHR43273">
    <property type="entry name" value="ANAEROBIC SULFATASE-MATURATING ENZYME HOMOLOG ASLB-RELATED"/>
    <property type="match status" value="1"/>
</dbReference>
<dbReference type="RefSeq" id="WP_378194307.1">
    <property type="nucleotide sequence ID" value="NZ_JBHLZP010000007.1"/>
</dbReference>
<dbReference type="Pfam" id="PF04055">
    <property type="entry name" value="Radical_SAM"/>
    <property type="match status" value="1"/>
</dbReference>
<protein>
    <submittedName>
        <fullName evidence="6">FxsB family cyclophane-forming radical SAM/SPASM peptide maturase</fullName>
    </submittedName>
</protein>
<dbReference type="Gene3D" id="3.20.20.70">
    <property type="entry name" value="Aldolase class I"/>
    <property type="match status" value="1"/>
</dbReference>
<accession>A0ABV5Y997</accession>
<evidence type="ECO:0000256" key="4">
    <source>
        <dbReference type="ARBA" id="ARBA00023014"/>
    </source>
</evidence>
<evidence type="ECO:0000256" key="1">
    <source>
        <dbReference type="ARBA" id="ARBA00022691"/>
    </source>
</evidence>
<dbReference type="PANTHER" id="PTHR43273:SF8">
    <property type="entry name" value="RADICAL SAM DOMAIN PROTEIN"/>
    <property type="match status" value="1"/>
</dbReference>
<evidence type="ECO:0000256" key="3">
    <source>
        <dbReference type="ARBA" id="ARBA00023004"/>
    </source>
</evidence>
<evidence type="ECO:0000256" key="2">
    <source>
        <dbReference type="ARBA" id="ARBA00022723"/>
    </source>
</evidence>
<dbReference type="Proteomes" id="UP001589627">
    <property type="component" value="Unassembled WGS sequence"/>
</dbReference>
<dbReference type="InterPro" id="IPR013785">
    <property type="entry name" value="Aldolase_TIM"/>
</dbReference>
<dbReference type="InterPro" id="IPR007197">
    <property type="entry name" value="rSAM"/>
</dbReference>
<dbReference type="InterPro" id="IPR023867">
    <property type="entry name" value="Sulphatase_maturase_rSAM"/>
</dbReference>
<feature type="domain" description="Radical SAM core" evidence="5">
    <location>
        <begin position="11"/>
        <end position="246"/>
    </location>
</feature>
<keyword evidence="3" id="KW-0408">Iron</keyword>
<evidence type="ECO:0000259" key="5">
    <source>
        <dbReference type="PROSITE" id="PS51918"/>
    </source>
</evidence>
<sequence length="394" mass="43073">MRVDELENSGWRPVPFQCFVLKVQSRCNLSCDYCYLYEMGDQSWRRSSKVMSDEVIDLTARRIGEHARTHDVPLVDVVLHGGEPLLAGAETLARVATSVRREAAAATQIRFTVQTNGTLLSDAMLEVLAEHEINVAVSIDGDAEANDRHRRYADGRGSHEAVVKGLNALRAPGYRHLYSGLLCTIDLDNDPVRTYRSLLDHEPPGMDFLLPHGNWSAPPPGWKDDPDSTPYGDWLIAAFDQWYGASTQQTAVRLFQDTLSLLFGGHAVSEQIGLGPADVVVVDTDGFVEQVDTLKSAYDGASATGLSVRDAPFDAALRLPAMAARQLGVAGLSDACRGCAERDICGGGYYTHRYREGSGFRNPTIYCADMLRFVGHVRARISADVARLSGDATL</sequence>
<dbReference type="SFLD" id="SFLDS00029">
    <property type="entry name" value="Radical_SAM"/>
    <property type="match status" value="1"/>
</dbReference>
<dbReference type="SFLD" id="SFLDG01067">
    <property type="entry name" value="SPASM/twitch_domain_containing"/>
    <property type="match status" value="1"/>
</dbReference>
<name>A0ABV5Y997_9ACTN</name>
<dbReference type="InterPro" id="IPR058240">
    <property type="entry name" value="rSAM_sf"/>
</dbReference>
<dbReference type="PROSITE" id="PS51918">
    <property type="entry name" value="RADICAL_SAM"/>
    <property type="match status" value="1"/>
</dbReference>
<comment type="caution">
    <text evidence="6">The sequence shown here is derived from an EMBL/GenBank/DDBJ whole genome shotgun (WGS) entry which is preliminary data.</text>
</comment>
<dbReference type="EMBL" id="JBHLZP010000007">
    <property type="protein sequence ID" value="MFB9831037.1"/>
    <property type="molecule type" value="Genomic_DNA"/>
</dbReference>
<dbReference type="NCBIfam" id="TIGR04269">
    <property type="entry name" value="SAM_SPASM_FxsB"/>
    <property type="match status" value="1"/>
</dbReference>
<keyword evidence="1" id="KW-0949">S-adenosyl-L-methionine</keyword>
<organism evidence="6 7">
    <name type="scientific">Actinoallomurus acaciae</name>
    <dbReference type="NCBI Taxonomy" id="502577"/>
    <lineage>
        <taxon>Bacteria</taxon>
        <taxon>Bacillati</taxon>
        <taxon>Actinomycetota</taxon>
        <taxon>Actinomycetes</taxon>
        <taxon>Streptosporangiales</taxon>
        <taxon>Thermomonosporaceae</taxon>
        <taxon>Actinoallomurus</taxon>
    </lineage>
</organism>
<keyword evidence="7" id="KW-1185">Reference proteome</keyword>
<reference evidence="6 7" key="1">
    <citation type="submission" date="2024-09" db="EMBL/GenBank/DDBJ databases">
        <authorList>
            <person name="Sun Q."/>
            <person name="Mori K."/>
        </authorList>
    </citation>
    <scope>NUCLEOTIDE SEQUENCE [LARGE SCALE GENOMIC DNA]</scope>
    <source>
        <strain evidence="6 7">TBRC 0563</strain>
    </source>
</reference>
<dbReference type="SFLD" id="SFLDG01072">
    <property type="entry name" value="dehydrogenase_like"/>
    <property type="match status" value="1"/>
</dbReference>
<dbReference type="InterPro" id="IPR026335">
    <property type="entry name" value="rSAM_SPASM_FxsB"/>
</dbReference>
<evidence type="ECO:0000313" key="6">
    <source>
        <dbReference type="EMBL" id="MFB9831037.1"/>
    </source>
</evidence>
<gene>
    <name evidence="6" type="ORF">ACFFNX_02395</name>
</gene>
<dbReference type="SFLD" id="SFLDG01386">
    <property type="entry name" value="main_SPASM_domain-containing"/>
    <property type="match status" value="1"/>
</dbReference>
<keyword evidence="4" id="KW-0411">Iron-sulfur</keyword>
<dbReference type="SUPFAM" id="SSF102114">
    <property type="entry name" value="Radical SAM enzymes"/>
    <property type="match status" value="1"/>
</dbReference>
<evidence type="ECO:0000313" key="7">
    <source>
        <dbReference type="Proteomes" id="UP001589627"/>
    </source>
</evidence>